<dbReference type="SMART" id="SM00460">
    <property type="entry name" value="TGc"/>
    <property type="match status" value="1"/>
</dbReference>
<evidence type="ECO:0000259" key="1">
    <source>
        <dbReference type="SMART" id="SM00460"/>
    </source>
</evidence>
<name>A0ABT9U6C7_PAEHA</name>
<comment type="caution">
    <text evidence="2">The sequence shown here is derived from an EMBL/GenBank/DDBJ whole genome shotgun (WGS) entry which is preliminary data.</text>
</comment>
<proteinExistence type="predicted"/>
<gene>
    <name evidence="2" type="ORF">J2T15_004649</name>
</gene>
<accession>A0ABT9U6C7</accession>
<dbReference type="InterPro" id="IPR038765">
    <property type="entry name" value="Papain-like_cys_pep_sf"/>
</dbReference>
<organism evidence="2 3">
    <name type="scientific">Paenibacillus harenae</name>
    <dbReference type="NCBI Taxonomy" id="306543"/>
    <lineage>
        <taxon>Bacteria</taxon>
        <taxon>Bacillati</taxon>
        <taxon>Bacillota</taxon>
        <taxon>Bacilli</taxon>
        <taxon>Bacillales</taxon>
        <taxon>Paenibacillaceae</taxon>
        <taxon>Paenibacillus</taxon>
    </lineage>
</organism>
<dbReference type="RefSeq" id="WP_307206627.1">
    <property type="nucleotide sequence ID" value="NZ_JAUSSU010000010.1"/>
</dbReference>
<dbReference type="Proteomes" id="UP001229346">
    <property type="component" value="Unassembled WGS sequence"/>
</dbReference>
<evidence type="ECO:0000313" key="2">
    <source>
        <dbReference type="EMBL" id="MDQ0115191.1"/>
    </source>
</evidence>
<dbReference type="InterPro" id="IPR002931">
    <property type="entry name" value="Transglutaminase-like"/>
</dbReference>
<dbReference type="SUPFAM" id="SSF54001">
    <property type="entry name" value="Cysteine proteinases"/>
    <property type="match status" value="1"/>
</dbReference>
<reference evidence="2 3" key="1">
    <citation type="submission" date="2023-07" db="EMBL/GenBank/DDBJ databases">
        <title>Sorghum-associated microbial communities from plants grown in Nebraska, USA.</title>
        <authorList>
            <person name="Schachtman D."/>
        </authorList>
    </citation>
    <scope>NUCLEOTIDE SEQUENCE [LARGE SCALE GENOMIC DNA]</scope>
    <source>
        <strain evidence="2 3">CC482</strain>
    </source>
</reference>
<dbReference type="EMBL" id="JAUSSU010000010">
    <property type="protein sequence ID" value="MDQ0115191.1"/>
    <property type="molecule type" value="Genomic_DNA"/>
</dbReference>
<dbReference type="Pfam" id="PF01841">
    <property type="entry name" value="Transglut_core"/>
    <property type="match status" value="1"/>
</dbReference>
<dbReference type="Gene3D" id="3.10.620.30">
    <property type="match status" value="1"/>
</dbReference>
<dbReference type="InterPro" id="IPR052557">
    <property type="entry name" value="CAP/Cytokinesis_protein"/>
</dbReference>
<dbReference type="PANTHER" id="PTHR46333">
    <property type="entry name" value="CYTOKINESIS PROTEIN 3"/>
    <property type="match status" value="1"/>
</dbReference>
<feature type="domain" description="Transglutaminase-like" evidence="1">
    <location>
        <begin position="176"/>
        <end position="232"/>
    </location>
</feature>
<dbReference type="PANTHER" id="PTHR46333:SF2">
    <property type="entry name" value="CYTOKINESIS PROTEIN 3"/>
    <property type="match status" value="1"/>
</dbReference>
<sequence length="386" mass="43361">MRKAASKLLMLVVIIAAAYSLELKLDLFPPSSEPGEPAMAAERDELGELGAQLADRFQSRAEHFSVTFEGDKQELSDRLPDIVREALKQDDYVAYILDSYVYTIRSWGGRSTISMEARYRESVEETAVVDAAVTRALHDIIAPDMNDHEKTKAIHDWIVTHVEYDQSLKHYTAYNAITLGNAVCQGYSLLGYKMLREAGIPVLIADGSVDSGEHAWNMVQLDGKWYHLDLTWDDPIISGEAGDESKDHAIRYNYYLKTDEELRADHRWTKTYPAAVSSYLEALQQTAQSGSQPESGKADKLKIELGLHWLDEENTVTSAEQLRTVIHSAVRSRSGSLQFRYVDGDTFPEALKAAFEGIKTAVGYKASYESYRNDGSKLVNLKLEYE</sequence>
<protein>
    <recommendedName>
        <fullName evidence="1">Transglutaminase-like domain-containing protein</fullName>
    </recommendedName>
</protein>
<keyword evidence="3" id="KW-1185">Reference proteome</keyword>
<evidence type="ECO:0000313" key="3">
    <source>
        <dbReference type="Proteomes" id="UP001229346"/>
    </source>
</evidence>